<dbReference type="PANTHER" id="PTHR43037">
    <property type="entry name" value="UNNAMED PRODUCT-RELATED"/>
    <property type="match status" value="1"/>
</dbReference>
<dbReference type="SUPFAM" id="SSF53474">
    <property type="entry name" value="alpha/beta-Hydrolases"/>
    <property type="match status" value="1"/>
</dbReference>
<reference evidence="3 4" key="1">
    <citation type="submission" date="2020-08" db="EMBL/GenBank/DDBJ databases">
        <title>Sphingomonas sp. sand1-3 16S ribosomal RNA gene Genome sequencing and assembly.</title>
        <authorList>
            <person name="Kang M."/>
        </authorList>
    </citation>
    <scope>NUCLEOTIDE SEQUENCE [LARGE SCALE GENOMIC DNA]</scope>
    <source>
        <strain evidence="4">sand1-3</strain>
    </source>
</reference>
<sequence length="367" mass="38324">MPSISTTIDRLKRMKLPLANGHALPGSGRLTHLDDFGSNPGNLTGLVHVPDALPARSPLVVVLHGCTQNAASYDSGSGWSALADEFGFAVLFPEQQRTNNASLCFNWFTPEDTRRGGGEPQSIRQMVAAMVERHDIDPQRVFVTGLSAGGAMTSVMLATYPDVFAGGAIIAGLPYGVASGVPQALERMRGHGHDEAALGKQVRRASSHKGPWPTVAVWHGTADSTVDQLNGALSVAQWADVHGVGDPASETRDGSETHRTWANAKGKVVLEEHVIDGLGHGTPIAAAGPEASGTPGPYMLEAGISSTYRIAASWGIVPATAPARRKPALAARPARPEPAVAAPLAARQRGPAAVINEALRSAGLMPR</sequence>
<evidence type="ECO:0000313" key="4">
    <source>
        <dbReference type="Proteomes" id="UP000515861"/>
    </source>
</evidence>
<gene>
    <name evidence="3" type="ORF">H8M03_01555</name>
</gene>
<keyword evidence="4" id="KW-1185">Reference proteome</keyword>
<dbReference type="KEGG" id="ssau:H8M03_01555"/>
<dbReference type="InterPro" id="IPR010126">
    <property type="entry name" value="Esterase_phb"/>
</dbReference>
<dbReference type="PANTHER" id="PTHR43037:SF1">
    <property type="entry name" value="BLL1128 PROTEIN"/>
    <property type="match status" value="1"/>
</dbReference>
<accession>A0A7G9L377</accession>
<keyword evidence="2" id="KW-0378">Hydrolase</keyword>
<dbReference type="Proteomes" id="UP000515861">
    <property type="component" value="Chromosome"/>
</dbReference>
<name>A0A7G9L377_9SPHN</name>
<evidence type="ECO:0000256" key="1">
    <source>
        <dbReference type="ARBA" id="ARBA00022729"/>
    </source>
</evidence>
<proteinExistence type="predicted"/>
<keyword evidence="1" id="KW-0732">Signal</keyword>
<dbReference type="GO" id="GO:0016787">
    <property type="term" value="F:hydrolase activity"/>
    <property type="evidence" value="ECO:0007669"/>
    <property type="project" value="UniProtKB-KW"/>
</dbReference>
<dbReference type="EMBL" id="CP060697">
    <property type="protein sequence ID" value="QNM83076.1"/>
    <property type="molecule type" value="Genomic_DNA"/>
</dbReference>
<dbReference type="InterPro" id="IPR050955">
    <property type="entry name" value="Plant_Biomass_Hydrol_Est"/>
</dbReference>
<dbReference type="NCBIfam" id="TIGR01840">
    <property type="entry name" value="esterase_phb"/>
    <property type="match status" value="1"/>
</dbReference>
<dbReference type="AlphaFoldDB" id="A0A7G9L377"/>
<organism evidence="3 4">
    <name type="scientific">Sphingomonas sabuli</name>
    <dbReference type="NCBI Taxonomy" id="2764186"/>
    <lineage>
        <taxon>Bacteria</taxon>
        <taxon>Pseudomonadati</taxon>
        <taxon>Pseudomonadota</taxon>
        <taxon>Alphaproteobacteria</taxon>
        <taxon>Sphingomonadales</taxon>
        <taxon>Sphingomonadaceae</taxon>
        <taxon>Sphingomonas</taxon>
    </lineage>
</organism>
<dbReference type="Pfam" id="PF10503">
    <property type="entry name" value="Esterase_PHB"/>
    <property type="match status" value="1"/>
</dbReference>
<protein>
    <submittedName>
        <fullName evidence="3">PHB depolymerase family esterase</fullName>
    </submittedName>
</protein>
<dbReference type="Gene3D" id="3.40.50.1820">
    <property type="entry name" value="alpha/beta hydrolase"/>
    <property type="match status" value="1"/>
</dbReference>
<dbReference type="RefSeq" id="WP_187480031.1">
    <property type="nucleotide sequence ID" value="NZ_CP060697.1"/>
</dbReference>
<dbReference type="InterPro" id="IPR029058">
    <property type="entry name" value="AB_hydrolase_fold"/>
</dbReference>
<evidence type="ECO:0000256" key="2">
    <source>
        <dbReference type="ARBA" id="ARBA00022801"/>
    </source>
</evidence>
<evidence type="ECO:0000313" key="3">
    <source>
        <dbReference type="EMBL" id="QNM83076.1"/>
    </source>
</evidence>
<dbReference type="GO" id="GO:0005576">
    <property type="term" value="C:extracellular region"/>
    <property type="evidence" value="ECO:0007669"/>
    <property type="project" value="InterPro"/>
</dbReference>